<evidence type="ECO:0000313" key="1">
    <source>
        <dbReference type="EMBL" id="QQP35023.1"/>
    </source>
</evidence>
<dbReference type="OrthoDB" id="6381099at2759"/>
<dbReference type="EMBL" id="CP045906">
    <property type="protein sequence ID" value="QQP35023.1"/>
    <property type="molecule type" value="Genomic_DNA"/>
</dbReference>
<gene>
    <name evidence="1" type="ORF">FKW44_023122</name>
</gene>
<accession>A0A7T8GNI6</accession>
<evidence type="ECO:0000313" key="2">
    <source>
        <dbReference type="Proteomes" id="UP000595437"/>
    </source>
</evidence>
<reference evidence="2" key="1">
    <citation type="submission" date="2021-01" db="EMBL/GenBank/DDBJ databases">
        <title>Caligus Genome Assembly.</title>
        <authorList>
            <person name="Gallardo-Escarate C."/>
        </authorList>
    </citation>
    <scope>NUCLEOTIDE SEQUENCE [LARGE SCALE GENOMIC DNA]</scope>
</reference>
<dbReference type="Proteomes" id="UP000595437">
    <property type="component" value="Chromosome 17"/>
</dbReference>
<proteinExistence type="predicted"/>
<name>A0A7T8GNI6_CALRO</name>
<dbReference type="AlphaFoldDB" id="A0A7T8GNI6"/>
<sequence>MGVHSGDRGPEWTSSRQNINGHFYGMENAEVTKTILCFIVKSLCCKYEDVVAMVPLPAVNSFVIKKW</sequence>
<protein>
    <submittedName>
        <fullName evidence="1">LOC101234274</fullName>
    </submittedName>
</protein>
<organism evidence="1 2">
    <name type="scientific">Caligus rogercresseyi</name>
    <name type="common">Sea louse</name>
    <dbReference type="NCBI Taxonomy" id="217165"/>
    <lineage>
        <taxon>Eukaryota</taxon>
        <taxon>Metazoa</taxon>
        <taxon>Ecdysozoa</taxon>
        <taxon>Arthropoda</taxon>
        <taxon>Crustacea</taxon>
        <taxon>Multicrustacea</taxon>
        <taxon>Hexanauplia</taxon>
        <taxon>Copepoda</taxon>
        <taxon>Siphonostomatoida</taxon>
        <taxon>Caligidae</taxon>
        <taxon>Caligus</taxon>
    </lineage>
</organism>
<keyword evidence="2" id="KW-1185">Reference proteome</keyword>